<reference evidence="10 11" key="1">
    <citation type="journal article" date="2018" name="Sci. Rep.">
        <title>Comparative genomics provides insights into the lifestyle and reveals functional heterogeneity of dark septate endophytic fungi.</title>
        <authorList>
            <person name="Knapp D.G."/>
            <person name="Nemeth J.B."/>
            <person name="Barry K."/>
            <person name="Hainaut M."/>
            <person name="Henrissat B."/>
            <person name="Johnson J."/>
            <person name="Kuo A."/>
            <person name="Lim J.H.P."/>
            <person name="Lipzen A."/>
            <person name="Nolan M."/>
            <person name="Ohm R.A."/>
            <person name="Tamas L."/>
            <person name="Grigoriev I.V."/>
            <person name="Spatafora J.W."/>
            <person name="Nagy L.G."/>
            <person name="Kovacs G.M."/>
        </authorList>
    </citation>
    <scope>NUCLEOTIDE SEQUENCE [LARGE SCALE GENOMIC DNA]</scope>
    <source>
        <strain evidence="10 11">DSE2036</strain>
    </source>
</reference>
<evidence type="ECO:0000313" key="10">
    <source>
        <dbReference type="EMBL" id="PVH96067.1"/>
    </source>
</evidence>
<dbReference type="GO" id="GO:0005783">
    <property type="term" value="C:endoplasmic reticulum"/>
    <property type="evidence" value="ECO:0007669"/>
    <property type="project" value="UniProtKB-SubCell"/>
</dbReference>
<keyword evidence="5" id="KW-0256">Endoplasmic reticulum</keyword>
<dbReference type="EMBL" id="KZ805475">
    <property type="protein sequence ID" value="PVH96067.1"/>
    <property type="molecule type" value="Genomic_DNA"/>
</dbReference>
<dbReference type="PANTHER" id="PTHR48182:SF2">
    <property type="entry name" value="PROTEIN SERAC1"/>
    <property type="match status" value="1"/>
</dbReference>
<proteinExistence type="inferred from homology"/>
<evidence type="ECO:0000256" key="4">
    <source>
        <dbReference type="ARBA" id="ARBA00007920"/>
    </source>
</evidence>
<comment type="subcellular location">
    <subcellularLocation>
        <location evidence="2">Endoplasmic reticulum</location>
    </subcellularLocation>
    <subcellularLocation>
        <location evidence="3">Membrane</location>
    </subcellularLocation>
    <subcellularLocation>
        <location evidence="1">Mitochondrion</location>
    </subcellularLocation>
</comment>
<keyword evidence="6" id="KW-0496">Mitochondrion</keyword>
<evidence type="ECO:0000313" key="11">
    <source>
        <dbReference type="Proteomes" id="UP000244855"/>
    </source>
</evidence>
<dbReference type="Gene3D" id="3.40.50.300">
    <property type="entry name" value="P-loop containing nucleotide triphosphate hydrolases"/>
    <property type="match status" value="1"/>
</dbReference>
<evidence type="ECO:0000256" key="2">
    <source>
        <dbReference type="ARBA" id="ARBA00004240"/>
    </source>
</evidence>
<dbReference type="Proteomes" id="UP000244855">
    <property type="component" value="Unassembled WGS sequence"/>
</dbReference>
<gene>
    <name evidence="10" type="ORF">DM02DRAFT_688675</name>
</gene>
<dbReference type="InterPro" id="IPR007751">
    <property type="entry name" value="DUF676_lipase-like"/>
</dbReference>
<feature type="domain" description="NB-ARC" evidence="8">
    <location>
        <begin position="487"/>
        <end position="551"/>
    </location>
</feature>
<dbReference type="InterPro" id="IPR029058">
    <property type="entry name" value="AB_hydrolase_fold"/>
</dbReference>
<evidence type="ECO:0000256" key="5">
    <source>
        <dbReference type="ARBA" id="ARBA00022824"/>
    </source>
</evidence>
<protein>
    <recommendedName>
        <fullName evidence="12">GPI inositol-deacylase</fullName>
    </recommendedName>
</protein>
<evidence type="ECO:0000256" key="3">
    <source>
        <dbReference type="ARBA" id="ARBA00004370"/>
    </source>
</evidence>
<dbReference type="Pfam" id="PF00931">
    <property type="entry name" value="NB-ARC"/>
    <property type="match status" value="1"/>
</dbReference>
<keyword evidence="11" id="KW-1185">Reference proteome</keyword>
<accession>A0A2V1DD43</accession>
<evidence type="ECO:0000259" key="9">
    <source>
        <dbReference type="Pfam" id="PF05057"/>
    </source>
</evidence>
<feature type="domain" description="DUF676" evidence="9">
    <location>
        <begin position="124"/>
        <end position="260"/>
    </location>
</feature>
<dbReference type="PANTHER" id="PTHR48182">
    <property type="entry name" value="PROTEIN SERAC1"/>
    <property type="match status" value="1"/>
</dbReference>
<dbReference type="GO" id="GO:0016020">
    <property type="term" value="C:membrane"/>
    <property type="evidence" value="ECO:0007669"/>
    <property type="project" value="UniProtKB-SubCell"/>
</dbReference>
<evidence type="ECO:0000256" key="7">
    <source>
        <dbReference type="ARBA" id="ARBA00023136"/>
    </source>
</evidence>
<dbReference type="Pfam" id="PF05057">
    <property type="entry name" value="DUF676"/>
    <property type="match status" value="1"/>
</dbReference>
<evidence type="ECO:0000256" key="6">
    <source>
        <dbReference type="ARBA" id="ARBA00023128"/>
    </source>
</evidence>
<dbReference type="InterPro" id="IPR002182">
    <property type="entry name" value="NB-ARC"/>
</dbReference>
<dbReference type="AlphaFoldDB" id="A0A2V1DD43"/>
<evidence type="ECO:0000259" key="8">
    <source>
        <dbReference type="Pfam" id="PF00931"/>
    </source>
</evidence>
<sequence>MQTSKRSIRLHGISNETRSEDIAQSAADYLKVGQGLKASVSGFFRRSPAPEATGAVLGLSLAPQSNYQTATITYAKEKHKNNAYNNARKILERARSGPSPDDKFDGMTVLYSCPDSLPDTDICAVHGLNGNALDTWMGDSKMWLRDYLPDHLAFRHSRIMTYGYNSSLLDRGSIDMRLSNIADSMLLALGNLRSSAEEQSRPVIFICHSMGGIVARLAMTRYHKNRQKFEQVQLGRCGLLFLSTPNLGSMAANWSNFTIALAEAFVGVRSNLLDNLKALNPTMVDNVDDWASMSSPPIVRCFCESLRTGSHQVVTESSAGFLTDTAFRLPDTDHHTVCKFDTDTCQAFVIVMGALCAMRNQLLRFETPVPPINCASNELNPLLFDNGFRKLRANFVERSRILYKTFDINLDNANKKPSLVLTGMAGSGKTELLLKMATEESRRNVFVLSASNVKTLWHKLEEYACIIGHDLIVGRFPYADLHERWTSSLLILDDVETNEDLEEILMELPGTAQIAMSTRSPTVSRTLMQKKSCMQINVPVLEVEEAVKLITDLLTLTLITITPEQKLALVCALKKHPFALCAASVYLPHLRRFLGQTTSSTLVNRFLELLNEDAVEARKRFFDFDIRPDLSISKLFESTLTRIGRPITGVQKNYSIPPLIQICAFLSDEDCFLAFALFFDVLTQLEPCSIPEKLRPFRKGLMSEEATVTKALESSLFIEIDGIMYIPNLWRECIILNTCDVNERSEWLEQILKTCYFYFEESKDGGRLAAYVENCNRIMGRHRILHSDLNLQGDQREWFKSAISSPATRNIGITSENADGAKEES</sequence>
<evidence type="ECO:0000256" key="1">
    <source>
        <dbReference type="ARBA" id="ARBA00004173"/>
    </source>
</evidence>
<dbReference type="GO" id="GO:0043531">
    <property type="term" value="F:ADP binding"/>
    <property type="evidence" value="ECO:0007669"/>
    <property type="project" value="InterPro"/>
</dbReference>
<dbReference type="Gene3D" id="3.40.50.1820">
    <property type="entry name" value="alpha/beta hydrolase"/>
    <property type="match status" value="1"/>
</dbReference>
<dbReference type="InterPro" id="IPR052374">
    <property type="entry name" value="SERAC1"/>
</dbReference>
<dbReference type="SUPFAM" id="SSF52540">
    <property type="entry name" value="P-loop containing nucleoside triphosphate hydrolases"/>
    <property type="match status" value="1"/>
</dbReference>
<keyword evidence="7" id="KW-0472">Membrane</keyword>
<dbReference type="SUPFAM" id="SSF53474">
    <property type="entry name" value="alpha/beta-Hydrolases"/>
    <property type="match status" value="1"/>
</dbReference>
<dbReference type="OrthoDB" id="427518at2759"/>
<comment type="similarity">
    <text evidence="4">Belongs to the putative lipase ROG1 family.</text>
</comment>
<name>A0A2V1DD43_9PLEO</name>
<evidence type="ECO:0008006" key="12">
    <source>
        <dbReference type="Google" id="ProtNLM"/>
    </source>
</evidence>
<dbReference type="InterPro" id="IPR027417">
    <property type="entry name" value="P-loop_NTPase"/>
</dbReference>
<dbReference type="GO" id="GO:0005739">
    <property type="term" value="C:mitochondrion"/>
    <property type="evidence" value="ECO:0007669"/>
    <property type="project" value="UniProtKB-SubCell"/>
</dbReference>
<organism evidence="10 11">
    <name type="scientific">Periconia macrospinosa</name>
    <dbReference type="NCBI Taxonomy" id="97972"/>
    <lineage>
        <taxon>Eukaryota</taxon>
        <taxon>Fungi</taxon>
        <taxon>Dikarya</taxon>
        <taxon>Ascomycota</taxon>
        <taxon>Pezizomycotina</taxon>
        <taxon>Dothideomycetes</taxon>
        <taxon>Pleosporomycetidae</taxon>
        <taxon>Pleosporales</taxon>
        <taxon>Massarineae</taxon>
        <taxon>Periconiaceae</taxon>
        <taxon>Periconia</taxon>
    </lineage>
</organism>